<name>A0ABW1EA33_9BACT</name>
<reference evidence="3" key="1">
    <citation type="journal article" date="2019" name="Int. J. Syst. Evol. Microbiol.">
        <title>The Global Catalogue of Microorganisms (GCM) 10K type strain sequencing project: providing services to taxonomists for standard genome sequencing and annotation.</title>
        <authorList>
            <consortium name="The Broad Institute Genomics Platform"/>
            <consortium name="The Broad Institute Genome Sequencing Center for Infectious Disease"/>
            <person name="Wu L."/>
            <person name="Ma J."/>
        </authorList>
    </citation>
    <scope>NUCLEOTIDE SEQUENCE [LARGE SCALE GENOMIC DNA]</scope>
    <source>
        <strain evidence="3">JCM 4087</strain>
    </source>
</reference>
<proteinExistence type="predicted"/>
<feature type="transmembrane region" description="Helical" evidence="1">
    <location>
        <begin position="20"/>
        <end position="38"/>
    </location>
</feature>
<evidence type="ECO:0000256" key="1">
    <source>
        <dbReference type="SAM" id="Phobius"/>
    </source>
</evidence>
<evidence type="ECO:0000313" key="3">
    <source>
        <dbReference type="Proteomes" id="UP001596091"/>
    </source>
</evidence>
<sequence>MQENEVQGANASTTTNTLRAIGWVSLGFGVAAIGLYVGRELRNWYRFNHRTPYDFYSHAATPANSEFGMGI</sequence>
<dbReference type="EMBL" id="JBHSPH010000001">
    <property type="protein sequence ID" value="MFC5861191.1"/>
    <property type="molecule type" value="Genomic_DNA"/>
</dbReference>
<keyword evidence="1" id="KW-0472">Membrane</keyword>
<comment type="caution">
    <text evidence="2">The sequence shown here is derived from an EMBL/GenBank/DDBJ whole genome shotgun (WGS) entry which is preliminary data.</text>
</comment>
<keyword evidence="1" id="KW-0812">Transmembrane</keyword>
<accession>A0ABW1EA33</accession>
<dbReference type="RefSeq" id="WP_263334223.1">
    <property type="nucleotide sequence ID" value="NZ_JAGSYH010000002.1"/>
</dbReference>
<keyword evidence="3" id="KW-1185">Reference proteome</keyword>
<protein>
    <submittedName>
        <fullName evidence="2">Uncharacterized protein</fullName>
    </submittedName>
</protein>
<keyword evidence="1" id="KW-1133">Transmembrane helix</keyword>
<gene>
    <name evidence="2" type="ORF">ACFPT7_02675</name>
</gene>
<organism evidence="2 3">
    <name type="scientific">Acidicapsa dinghuensis</name>
    <dbReference type="NCBI Taxonomy" id="2218256"/>
    <lineage>
        <taxon>Bacteria</taxon>
        <taxon>Pseudomonadati</taxon>
        <taxon>Acidobacteriota</taxon>
        <taxon>Terriglobia</taxon>
        <taxon>Terriglobales</taxon>
        <taxon>Acidobacteriaceae</taxon>
        <taxon>Acidicapsa</taxon>
    </lineage>
</organism>
<dbReference type="Proteomes" id="UP001596091">
    <property type="component" value="Unassembled WGS sequence"/>
</dbReference>
<evidence type="ECO:0000313" key="2">
    <source>
        <dbReference type="EMBL" id="MFC5861191.1"/>
    </source>
</evidence>